<dbReference type="EMBL" id="BTGU01000087">
    <property type="protein sequence ID" value="GMN59459.1"/>
    <property type="molecule type" value="Genomic_DNA"/>
</dbReference>
<reference evidence="1" key="1">
    <citation type="submission" date="2023-07" db="EMBL/GenBank/DDBJ databases">
        <title>draft genome sequence of fig (Ficus carica).</title>
        <authorList>
            <person name="Takahashi T."/>
            <person name="Nishimura K."/>
        </authorList>
    </citation>
    <scope>NUCLEOTIDE SEQUENCE</scope>
</reference>
<dbReference type="Proteomes" id="UP001187192">
    <property type="component" value="Unassembled WGS sequence"/>
</dbReference>
<dbReference type="AlphaFoldDB" id="A0AA88DRD7"/>
<name>A0AA88DRD7_FICCA</name>
<comment type="caution">
    <text evidence="1">The sequence shown here is derived from an EMBL/GenBank/DDBJ whole genome shotgun (WGS) entry which is preliminary data.</text>
</comment>
<organism evidence="1 2">
    <name type="scientific">Ficus carica</name>
    <name type="common">Common fig</name>
    <dbReference type="NCBI Taxonomy" id="3494"/>
    <lineage>
        <taxon>Eukaryota</taxon>
        <taxon>Viridiplantae</taxon>
        <taxon>Streptophyta</taxon>
        <taxon>Embryophyta</taxon>
        <taxon>Tracheophyta</taxon>
        <taxon>Spermatophyta</taxon>
        <taxon>Magnoliopsida</taxon>
        <taxon>eudicotyledons</taxon>
        <taxon>Gunneridae</taxon>
        <taxon>Pentapetalae</taxon>
        <taxon>rosids</taxon>
        <taxon>fabids</taxon>
        <taxon>Rosales</taxon>
        <taxon>Moraceae</taxon>
        <taxon>Ficeae</taxon>
        <taxon>Ficus</taxon>
    </lineage>
</organism>
<protein>
    <submittedName>
        <fullName evidence="1">Uncharacterized protein</fullName>
    </submittedName>
</protein>
<proteinExistence type="predicted"/>
<keyword evidence="2" id="KW-1185">Reference proteome</keyword>
<evidence type="ECO:0000313" key="2">
    <source>
        <dbReference type="Proteomes" id="UP001187192"/>
    </source>
</evidence>
<evidence type="ECO:0000313" key="1">
    <source>
        <dbReference type="EMBL" id="GMN59459.1"/>
    </source>
</evidence>
<accession>A0AA88DRD7</accession>
<gene>
    <name evidence="1" type="ORF">TIFTF001_028573</name>
</gene>
<sequence>MEALPDAVFFPESFRENEGKSGVTGRGHRLLWLQILLQQLFGQHFTGQPPPPLLDRCLVAREPDQDLDFDSSVLSKWPGHHIFPAAADLTVKY</sequence>